<dbReference type="SMART" id="SM01411">
    <property type="entry name" value="Ephrin_rec_like"/>
    <property type="match status" value="1"/>
</dbReference>
<dbReference type="Gene3D" id="2.10.50.10">
    <property type="entry name" value="Tumor Necrosis Factor Receptor, subunit A, domain 2"/>
    <property type="match status" value="1"/>
</dbReference>
<dbReference type="EMBL" id="JASAOG010000038">
    <property type="protein sequence ID" value="KAK0060030.1"/>
    <property type="molecule type" value="Genomic_DNA"/>
</dbReference>
<comment type="caution">
    <text evidence="2">The sequence shown here is derived from an EMBL/GenBank/DDBJ whole genome shotgun (WGS) entry which is preliminary data.</text>
</comment>
<dbReference type="Proteomes" id="UP001233172">
    <property type="component" value="Unassembled WGS sequence"/>
</dbReference>
<dbReference type="AlphaFoldDB" id="A0AAD8BUE8"/>
<dbReference type="InterPro" id="IPR011641">
    <property type="entry name" value="Tyr-kin_ephrin_A/B_rcpt-like"/>
</dbReference>
<feature type="non-terminal residue" evidence="2">
    <location>
        <position position="1"/>
    </location>
</feature>
<sequence length="61" mass="6868">TCGKGSVYDGKYCQPCPKGTYQKYDSAKRCTPCPSGWRSRHMGLISVEECFSLELEGDKRE</sequence>
<evidence type="ECO:0000259" key="1">
    <source>
        <dbReference type="Pfam" id="PF07699"/>
    </source>
</evidence>
<reference evidence="2" key="1">
    <citation type="journal article" date="2023" name="PLoS Negl. Trop. Dis.">
        <title>A genome sequence for Biomphalaria pfeifferi, the major vector snail for the human-infecting parasite Schistosoma mansoni.</title>
        <authorList>
            <person name="Bu L."/>
            <person name="Lu L."/>
            <person name="Laidemitt M.R."/>
            <person name="Zhang S.M."/>
            <person name="Mutuku M."/>
            <person name="Mkoji G."/>
            <person name="Steinauer M."/>
            <person name="Loker E.S."/>
        </authorList>
    </citation>
    <scope>NUCLEOTIDE SEQUENCE</scope>
    <source>
        <strain evidence="2">KasaAsao</strain>
    </source>
</reference>
<dbReference type="InterPro" id="IPR009030">
    <property type="entry name" value="Growth_fac_rcpt_cys_sf"/>
</dbReference>
<dbReference type="SUPFAM" id="SSF57184">
    <property type="entry name" value="Growth factor receptor domain"/>
    <property type="match status" value="1"/>
</dbReference>
<feature type="domain" description="Tyrosine-protein kinase ephrin type A/B receptor-like" evidence="1">
    <location>
        <begin position="11"/>
        <end position="50"/>
    </location>
</feature>
<organism evidence="2 3">
    <name type="scientific">Biomphalaria pfeifferi</name>
    <name type="common">Bloodfluke planorb</name>
    <name type="synonym">Freshwater snail</name>
    <dbReference type="NCBI Taxonomy" id="112525"/>
    <lineage>
        <taxon>Eukaryota</taxon>
        <taxon>Metazoa</taxon>
        <taxon>Spiralia</taxon>
        <taxon>Lophotrochozoa</taxon>
        <taxon>Mollusca</taxon>
        <taxon>Gastropoda</taxon>
        <taxon>Heterobranchia</taxon>
        <taxon>Euthyneura</taxon>
        <taxon>Panpulmonata</taxon>
        <taxon>Hygrophila</taxon>
        <taxon>Lymnaeoidea</taxon>
        <taxon>Planorbidae</taxon>
        <taxon>Biomphalaria</taxon>
    </lineage>
</organism>
<dbReference type="Pfam" id="PF07699">
    <property type="entry name" value="Ephrin_rec_like"/>
    <property type="match status" value="1"/>
</dbReference>
<reference evidence="2" key="2">
    <citation type="submission" date="2023-04" db="EMBL/GenBank/DDBJ databases">
        <authorList>
            <person name="Bu L."/>
            <person name="Lu L."/>
            <person name="Laidemitt M.R."/>
            <person name="Zhang S.M."/>
            <person name="Mutuku M."/>
            <person name="Mkoji G."/>
            <person name="Steinauer M."/>
            <person name="Loker E.S."/>
        </authorList>
    </citation>
    <scope>NUCLEOTIDE SEQUENCE</scope>
    <source>
        <strain evidence="2">KasaAsao</strain>
        <tissue evidence="2">Whole Snail</tissue>
    </source>
</reference>
<evidence type="ECO:0000313" key="3">
    <source>
        <dbReference type="Proteomes" id="UP001233172"/>
    </source>
</evidence>
<keyword evidence="3" id="KW-1185">Reference proteome</keyword>
<accession>A0AAD8BUE8</accession>
<gene>
    <name evidence="2" type="ORF">Bpfe_010558</name>
</gene>
<name>A0AAD8BUE8_BIOPF</name>
<proteinExistence type="predicted"/>
<feature type="non-terminal residue" evidence="2">
    <location>
        <position position="61"/>
    </location>
</feature>
<protein>
    <recommendedName>
        <fullName evidence="1">Tyrosine-protein kinase ephrin type A/B receptor-like domain-containing protein</fullName>
    </recommendedName>
</protein>
<evidence type="ECO:0000313" key="2">
    <source>
        <dbReference type="EMBL" id="KAK0060030.1"/>
    </source>
</evidence>